<dbReference type="GO" id="GO:0002949">
    <property type="term" value="P:tRNA threonylcarbamoyladenosine modification"/>
    <property type="evidence" value="ECO:0007669"/>
    <property type="project" value="InterPro"/>
</dbReference>
<dbReference type="OrthoDB" id="9809995at2"/>
<dbReference type="Pfam" id="PF00814">
    <property type="entry name" value="TsaD"/>
    <property type="match status" value="1"/>
</dbReference>
<keyword evidence="5" id="KW-0808">Transferase</keyword>
<dbReference type="RefSeq" id="WP_158357717.1">
    <property type="nucleotide sequence ID" value="NZ_CP034876.1"/>
</dbReference>
<protein>
    <recommendedName>
        <fullName evidence="2">tRNA threonylcarbamoyladenosine biosynthesis protein TsaB</fullName>
    </recommendedName>
    <alternativeName>
        <fullName evidence="3">t(6)A37 threonylcarbamoyladenosine biosynthesis protein TsaB</fullName>
    </alternativeName>
</protein>
<sequence>MSNIILAIDSSMDCCSVAIYKNQYIYSLSEMCKKKHTIKILPMIQKVLFQTKTKLQELNYVSFAKGPGNFTGIRIAASIAQSFSLSLQIPIISVSTLAIIAEKAWRKYKKKYIIFAVDAKKTEVYWAKYTRNSQNIWTGENTESLIKKKLIKDKISNLKNNWTLIGNGWESIEYKNFLNVNKFHYFLPNAQDIIPFVLLKIKNLKTSCSKDNDINYIYDHF</sequence>
<organism evidence="5 6">
    <name type="scientific">Buchnera aphidicola</name>
    <name type="common">Hyperomyzus lactucae</name>
    <dbReference type="NCBI Taxonomy" id="1241860"/>
    <lineage>
        <taxon>Bacteria</taxon>
        <taxon>Pseudomonadati</taxon>
        <taxon>Pseudomonadota</taxon>
        <taxon>Gammaproteobacteria</taxon>
        <taxon>Enterobacterales</taxon>
        <taxon>Erwiniaceae</taxon>
        <taxon>Buchnera</taxon>
    </lineage>
</organism>
<feature type="domain" description="Gcp-like" evidence="4">
    <location>
        <begin position="30"/>
        <end position="136"/>
    </location>
</feature>
<dbReference type="CDD" id="cd24032">
    <property type="entry name" value="ASKHA_NBD_TsaB"/>
    <property type="match status" value="1"/>
</dbReference>
<evidence type="ECO:0000256" key="3">
    <source>
        <dbReference type="ARBA" id="ARBA00032446"/>
    </source>
</evidence>
<dbReference type="PANTHER" id="PTHR11735:SF11">
    <property type="entry name" value="TRNA THREONYLCARBAMOYLADENOSINE BIOSYNTHESIS PROTEIN TSAB"/>
    <property type="match status" value="1"/>
</dbReference>
<evidence type="ECO:0000313" key="6">
    <source>
        <dbReference type="Proteomes" id="UP000298738"/>
    </source>
</evidence>
<accession>A0A4D6Y3M8</accession>
<reference evidence="5 6" key="2">
    <citation type="submission" date="2019-05" db="EMBL/GenBank/DDBJ databases">
        <title>Genome evolution of the obligate endosymbiont Buchnera aphidicola.</title>
        <authorList>
            <person name="Moran N.A."/>
        </authorList>
    </citation>
    <scope>NUCLEOTIDE SEQUENCE [LARGE SCALE GENOMIC DNA]</scope>
    <source>
        <strain evidence="5 6">Hla</strain>
    </source>
</reference>
<dbReference type="InterPro" id="IPR022496">
    <property type="entry name" value="T6A_TsaB"/>
</dbReference>
<dbReference type="Proteomes" id="UP000298738">
    <property type="component" value="Chromosome"/>
</dbReference>
<comment type="similarity">
    <text evidence="1">Belongs to the KAE1 / TsaD family. TsaB subfamily.</text>
</comment>
<dbReference type="PANTHER" id="PTHR11735">
    <property type="entry name" value="TRNA N6-ADENOSINE THREONYLCARBAMOYLTRANSFERASE"/>
    <property type="match status" value="1"/>
</dbReference>
<dbReference type="Gene3D" id="3.30.420.40">
    <property type="match status" value="2"/>
</dbReference>
<dbReference type="EMBL" id="CP034876">
    <property type="protein sequence ID" value="QCI21048.1"/>
    <property type="molecule type" value="Genomic_DNA"/>
</dbReference>
<dbReference type="NCBIfam" id="TIGR03725">
    <property type="entry name" value="T6A_YeaZ"/>
    <property type="match status" value="1"/>
</dbReference>
<dbReference type="GO" id="GO:0005829">
    <property type="term" value="C:cytosol"/>
    <property type="evidence" value="ECO:0007669"/>
    <property type="project" value="TreeGrafter"/>
</dbReference>
<dbReference type="InterPro" id="IPR043129">
    <property type="entry name" value="ATPase_NBD"/>
</dbReference>
<dbReference type="AlphaFoldDB" id="A0A4D6Y3M8"/>
<name>A0A4D6Y3M8_9GAMM</name>
<reference evidence="5 6" key="1">
    <citation type="submission" date="2018-12" db="EMBL/GenBank/DDBJ databases">
        <authorList>
            <person name="Chong R.A."/>
        </authorList>
    </citation>
    <scope>NUCLEOTIDE SEQUENCE [LARGE SCALE GENOMIC DNA]</scope>
    <source>
        <strain evidence="5 6">Hla</strain>
    </source>
</reference>
<evidence type="ECO:0000256" key="1">
    <source>
        <dbReference type="ARBA" id="ARBA00010493"/>
    </source>
</evidence>
<evidence type="ECO:0000256" key="2">
    <source>
        <dbReference type="ARBA" id="ARBA00019012"/>
    </source>
</evidence>
<evidence type="ECO:0000313" key="5">
    <source>
        <dbReference type="EMBL" id="QCI21048.1"/>
    </source>
</evidence>
<dbReference type="InterPro" id="IPR000905">
    <property type="entry name" value="Gcp-like_dom"/>
</dbReference>
<proteinExistence type="inferred from homology"/>
<dbReference type="GO" id="GO:0016740">
    <property type="term" value="F:transferase activity"/>
    <property type="evidence" value="ECO:0007669"/>
    <property type="project" value="UniProtKB-KW"/>
</dbReference>
<evidence type="ECO:0000259" key="4">
    <source>
        <dbReference type="Pfam" id="PF00814"/>
    </source>
</evidence>
<gene>
    <name evidence="5" type="primary">tsaB</name>
    <name evidence="5" type="ORF">D9V68_01655</name>
</gene>
<dbReference type="SUPFAM" id="SSF53067">
    <property type="entry name" value="Actin-like ATPase domain"/>
    <property type="match status" value="2"/>
</dbReference>